<evidence type="ECO:0000313" key="2">
    <source>
        <dbReference type="Proteomes" id="UP000298390"/>
    </source>
</evidence>
<name>A0A4Y9XZD9_9APHY</name>
<dbReference type="EMBL" id="SEKV01000584">
    <property type="protein sequence ID" value="TFY55516.1"/>
    <property type="molecule type" value="Genomic_DNA"/>
</dbReference>
<proteinExistence type="predicted"/>
<comment type="caution">
    <text evidence="1">The sequence shown here is derived from an EMBL/GenBank/DDBJ whole genome shotgun (WGS) entry which is preliminary data.</text>
</comment>
<accession>A0A4Y9XZD9</accession>
<dbReference type="AlphaFoldDB" id="A0A4Y9XZD9"/>
<evidence type="ECO:0000313" key="1">
    <source>
        <dbReference type="EMBL" id="TFY55516.1"/>
    </source>
</evidence>
<reference evidence="1 2" key="1">
    <citation type="submission" date="2019-01" db="EMBL/GenBank/DDBJ databases">
        <title>Genome sequencing of the rare red list fungi Fomitopsis rosea.</title>
        <authorList>
            <person name="Buettner E."/>
            <person name="Kellner H."/>
        </authorList>
    </citation>
    <scope>NUCLEOTIDE SEQUENCE [LARGE SCALE GENOMIC DNA]</scope>
    <source>
        <strain evidence="1 2">DSM 105464</strain>
    </source>
</reference>
<sequence>MLVTLYLLKGIAALRSILILTAGASASWYSQYIDSPTIGPGPLIMTLACILSAPLIPIPPDEPALPEFIQLLESPPADSALWGIHMEDAVLPLLSKDSEMSLAAAMGPSESDALPTAIDGSAVPNTSSVPMSTAPAVDVPEIDWVTPEVPTIRLGVFKAKPEATQPDSVTYFGDIFITRFDAYEHNLNWDNALRSAASEGDVVPPLWRYRFPLLSFRKLCLSKGEYPYVGNIHFSFILAMRVVTLMYGVLDTLQVLLPIPQLILEAWRIYRNARRPPRMITTRRQREYRRLHNRR</sequence>
<organism evidence="1 2">
    <name type="scientific">Rhodofomes roseus</name>
    <dbReference type="NCBI Taxonomy" id="34475"/>
    <lineage>
        <taxon>Eukaryota</taxon>
        <taxon>Fungi</taxon>
        <taxon>Dikarya</taxon>
        <taxon>Basidiomycota</taxon>
        <taxon>Agaricomycotina</taxon>
        <taxon>Agaricomycetes</taxon>
        <taxon>Polyporales</taxon>
        <taxon>Rhodofomes</taxon>
    </lineage>
</organism>
<dbReference type="Proteomes" id="UP000298390">
    <property type="component" value="Unassembled WGS sequence"/>
</dbReference>
<gene>
    <name evidence="1" type="ORF">EVJ58_g8203</name>
</gene>
<protein>
    <submittedName>
        <fullName evidence="1">Uncharacterized protein</fullName>
    </submittedName>
</protein>